<gene>
    <name evidence="1" type="ORF">AB5J58_16475</name>
</gene>
<dbReference type="RefSeq" id="WP_369188020.1">
    <property type="nucleotide sequence ID" value="NZ_CP163431.1"/>
</dbReference>
<organism evidence="1">
    <name type="scientific">Streptomyces sp. R08</name>
    <dbReference type="NCBI Taxonomy" id="3238624"/>
    <lineage>
        <taxon>Bacteria</taxon>
        <taxon>Bacillati</taxon>
        <taxon>Actinomycetota</taxon>
        <taxon>Actinomycetes</taxon>
        <taxon>Kitasatosporales</taxon>
        <taxon>Streptomycetaceae</taxon>
        <taxon>Streptomyces</taxon>
    </lineage>
</organism>
<name>A0AB39M919_9ACTN</name>
<dbReference type="EMBL" id="CP163431">
    <property type="protein sequence ID" value="XDQ01692.1"/>
    <property type="molecule type" value="Genomic_DNA"/>
</dbReference>
<dbReference type="AlphaFoldDB" id="A0AB39M919"/>
<protein>
    <submittedName>
        <fullName evidence="1">Uncharacterized protein</fullName>
    </submittedName>
</protein>
<sequence length="68" mass="7810">MTARVRVCRARDQVIEDPEDGVIVLHHESSSGPGWDVWAHRDHADDVDVIDRDRIMTRVLVSRHLRGV</sequence>
<proteinExistence type="predicted"/>
<evidence type="ECO:0000313" key="1">
    <source>
        <dbReference type="EMBL" id="XDQ01692.1"/>
    </source>
</evidence>
<accession>A0AB39M919</accession>
<reference evidence="1" key="1">
    <citation type="submission" date="2024-07" db="EMBL/GenBank/DDBJ databases">
        <authorList>
            <person name="Yu S.T."/>
        </authorList>
    </citation>
    <scope>NUCLEOTIDE SEQUENCE</scope>
    <source>
        <strain evidence="1">R08</strain>
    </source>
</reference>